<reference evidence="2" key="1">
    <citation type="submission" date="2016-06" db="EMBL/GenBank/DDBJ databases">
        <title>Parallel loss of symbiosis genes in relatives of nitrogen-fixing non-legume Parasponia.</title>
        <authorList>
            <person name="Van Velzen R."/>
            <person name="Holmer R."/>
            <person name="Bu F."/>
            <person name="Rutten L."/>
            <person name="Van Zeijl A."/>
            <person name="Liu W."/>
            <person name="Santuari L."/>
            <person name="Cao Q."/>
            <person name="Sharma T."/>
            <person name="Shen D."/>
            <person name="Roswanjaya Y."/>
            <person name="Wardhani T."/>
            <person name="Kalhor M.S."/>
            <person name="Jansen J."/>
            <person name="Van den Hoogen J."/>
            <person name="Gungor B."/>
            <person name="Hartog M."/>
            <person name="Hontelez J."/>
            <person name="Verver J."/>
            <person name="Yang W.-C."/>
            <person name="Schijlen E."/>
            <person name="Repin R."/>
            <person name="Schilthuizen M."/>
            <person name="Schranz E."/>
            <person name="Heidstra R."/>
            <person name="Miyata K."/>
            <person name="Fedorova E."/>
            <person name="Kohlen W."/>
            <person name="Bisseling T."/>
            <person name="Smit S."/>
            <person name="Geurts R."/>
        </authorList>
    </citation>
    <scope>NUCLEOTIDE SEQUENCE [LARGE SCALE GENOMIC DNA]</scope>
    <source>
        <strain evidence="2">cv. WU1-14</strain>
    </source>
</reference>
<sequence length="197" mass="22043">MPTLKDVPFTNTFSCLRVHLDNKDVAGNTIVDSIPLNNETTMVVKEIMPGPLNDKIVKERNLLQNGVDSEHRDLEKLNLPNDVVLEVKDYSEVHRISFIYGASSATIRRELWNSLDLVAPIWYVIGDFNTILGVYETIGNAQSSSCFDFASFSAKAGLVDLDTRGTFYTHVGRAVRGLVLSQLDRVLYLNDFLDVCT</sequence>
<evidence type="ECO:0000313" key="2">
    <source>
        <dbReference type="Proteomes" id="UP000237105"/>
    </source>
</evidence>
<evidence type="ECO:0008006" key="3">
    <source>
        <dbReference type="Google" id="ProtNLM"/>
    </source>
</evidence>
<dbReference type="Proteomes" id="UP000237105">
    <property type="component" value="Unassembled WGS sequence"/>
</dbReference>
<comment type="caution">
    <text evidence="1">The sequence shown here is derived from an EMBL/GenBank/DDBJ whole genome shotgun (WGS) entry which is preliminary data.</text>
</comment>
<dbReference type="OrthoDB" id="1932741at2759"/>
<feature type="non-terminal residue" evidence="1">
    <location>
        <position position="197"/>
    </location>
</feature>
<gene>
    <name evidence="1" type="ORF">PanWU01x14_324970</name>
</gene>
<proteinExistence type="predicted"/>
<organism evidence="1 2">
    <name type="scientific">Parasponia andersonii</name>
    <name type="common">Sponia andersonii</name>
    <dbReference type="NCBI Taxonomy" id="3476"/>
    <lineage>
        <taxon>Eukaryota</taxon>
        <taxon>Viridiplantae</taxon>
        <taxon>Streptophyta</taxon>
        <taxon>Embryophyta</taxon>
        <taxon>Tracheophyta</taxon>
        <taxon>Spermatophyta</taxon>
        <taxon>Magnoliopsida</taxon>
        <taxon>eudicotyledons</taxon>
        <taxon>Gunneridae</taxon>
        <taxon>Pentapetalae</taxon>
        <taxon>rosids</taxon>
        <taxon>fabids</taxon>
        <taxon>Rosales</taxon>
        <taxon>Cannabaceae</taxon>
        <taxon>Parasponia</taxon>
    </lineage>
</organism>
<evidence type="ECO:0000313" key="1">
    <source>
        <dbReference type="EMBL" id="PON36849.1"/>
    </source>
</evidence>
<keyword evidence="2" id="KW-1185">Reference proteome</keyword>
<dbReference type="AlphaFoldDB" id="A0A2P5AJX6"/>
<accession>A0A2P5AJX6</accession>
<name>A0A2P5AJX6_PARAD</name>
<protein>
    <recommendedName>
        <fullName evidence="3">Endonuclease/exonuclease/phosphatase</fullName>
    </recommendedName>
</protein>
<dbReference type="EMBL" id="JXTB01000551">
    <property type="protein sequence ID" value="PON36849.1"/>
    <property type="molecule type" value="Genomic_DNA"/>
</dbReference>